<feature type="region of interest" description="Disordered" evidence="8">
    <location>
        <begin position="220"/>
        <end position="242"/>
    </location>
</feature>
<evidence type="ECO:0000313" key="10">
    <source>
        <dbReference type="Proteomes" id="UP001460888"/>
    </source>
</evidence>
<dbReference type="EC" id="2.5.1.145" evidence="7"/>
<feature type="transmembrane region" description="Helical" evidence="7">
    <location>
        <begin position="54"/>
        <end position="72"/>
    </location>
</feature>
<dbReference type="PROSITE" id="PS01311">
    <property type="entry name" value="LGT"/>
    <property type="match status" value="1"/>
</dbReference>
<dbReference type="PANTHER" id="PTHR30589:SF0">
    <property type="entry name" value="PHOSPHATIDYLGLYCEROL--PROLIPOPROTEIN DIACYLGLYCERYL TRANSFERASE"/>
    <property type="match status" value="1"/>
</dbReference>
<keyword evidence="6 7" id="KW-0472">Membrane</keyword>
<comment type="similarity">
    <text evidence="1 7">Belongs to the Lgt family.</text>
</comment>
<dbReference type="HAMAP" id="MF_01147">
    <property type="entry name" value="Lgt"/>
    <property type="match status" value="1"/>
</dbReference>
<keyword evidence="3 7" id="KW-0808">Transferase</keyword>
<evidence type="ECO:0000256" key="4">
    <source>
        <dbReference type="ARBA" id="ARBA00022692"/>
    </source>
</evidence>
<keyword evidence="9" id="KW-0328">Glycosyltransferase</keyword>
<keyword evidence="4 7" id="KW-0812">Transmembrane</keyword>
<reference evidence="9 10" key="1">
    <citation type="submission" date="2013-03" db="EMBL/GenBank/DDBJ databases">
        <title>Salinisphaera dokdonensis CL-ES53 Genome Sequencing.</title>
        <authorList>
            <person name="Li C."/>
            <person name="Lai Q."/>
            <person name="Shao Z."/>
        </authorList>
    </citation>
    <scope>NUCLEOTIDE SEQUENCE [LARGE SCALE GENOMIC DNA]</scope>
    <source>
        <strain evidence="9 10">CL-ES53</strain>
    </source>
</reference>
<dbReference type="EMBL" id="APND01000009">
    <property type="protein sequence ID" value="MES1930917.1"/>
    <property type="molecule type" value="Genomic_DNA"/>
</dbReference>
<dbReference type="Proteomes" id="UP001460888">
    <property type="component" value="Unassembled WGS sequence"/>
</dbReference>
<keyword evidence="5 7" id="KW-1133">Transmembrane helix</keyword>
<comment type="caution">
    <text evidence="9">The sequence shown here is derived from an EMBL/GenBank/DDBJ whole genome shotgun (WGS) entry which is preliminary data.</text>
</comment>
<keyword evidence="2 7" id="KW-1003">Cell membrane</keyword>
<dbReference type="PANTHER" id="PTHR30589">
    <property type="entry name" value="PROLIPOPROTEIN DIACYLGLYCERYL TRANSFERASE"/>
    <property type="match status" value="1"/>
</dbReference>
<gene>
    <name evidence="7" type="primary">lgt</name>
    <name evidence="9" type="ORF">SADO_16778</name>
</gene>
<accession>A0ABV2B4W2</accession>
<feature type="transmembrane region" description="Helical" evidence="7">
    <location>
        <begin position="197"/>
        <end position="215"/>
    </location>
</feature>
<evidence type="ECO:0000256" key="8">
    <source>
        <dbReference type="SAM" id="MobiDB-lite"/>
    </source>
</evidence>
<evidence type="ECO:0000256" key="2">
    <source>
        <dbReference type="ARBA" id="ARBA00022475"/>
    </source>
</evidence>
<feature type="binding site" evidence="7">
    <location>
        <position position="97"/>
    </location>
    <ligand>
        <name>a 1,2-diacyl-sn-glycero-3-phospho-(1'-sn-glycerol)</name>
        <dbReference type="ChEBI" id="CHEBI:64716"/>
    </ligand>
</feature>
<proteinExistence type="inferred from homology"/>
<comment type="function">
    <text evidence="7">Catalyzes the transfer of the diacylglyceryl group from phosphatidylglycerol to the sulfhydryl group of the N-terminal cysteine of a prolipoprotein, the first step in the formation of mature lipoproteins.</text>
</comment>
<dbReference type="InterPro" id="IPR001640">
    <property type="entry name" value="Lgt"/>
</dbReference>
<keyword evidence="10" id="KW-1185">Reference proteome</keyword>
<evidence type="ECO:0000256" key="6">
    <source>
        <dbReference type="ARBA" id="ARBA00023136"/>
    </source>
</evidence>
<dbReference type="GO" id="GO:0016757">
    <property type="term" value="F:glycosyltransferase activity"/>
    <property type="evidence" value="ECO:0007669"/>
    <property type="project" value="UniProtKB-KW"/>
</dbReference>
<comment type="pathway">
    <text evidence="7">Protein modification; lipoprotein biosynthesis (diacylglyceryl transfer).</text>
</comment>
<evidence type="ECO:0000256" key="3">
    <source>
        <dbReference type="ARBA" id="ARBA00022679"/>
    </source>
</evidence>
<evidence type="ECO:0000256" key="7">
    <source>
        <dbReference type="HAMAP-Rule" id="MF_01147"/>
    </source>
</evidence>
<evidence type="ECO:0000256" key="5">
    <source>
        <dbReference type="ARBA" id="ARBA00022989"/>
    </source>
</evidence>
<dbReference type="NCBIfam" id="TIGR00544">
    <property type="entry name" value="lgt"/>
    <property type="match status" value="1"/>
</dbReference>
<name>A0ABV2B4W2_9GAMM</name>
<feature type="transmembrane region" description="Helical" evidence="7">
    <location>
        <begin position="84"/>
        <end position="102"/>
    </location>
</feature>
<evidence type="ECO:0000256" key="1">
    <source>
        <dbReference type="ARBA" id="ARBA00007150"/>
    </source>
</evidence>
<comment type="catalytic activity">
    <reaction evidence="7">
        <text>L-cysteinyl-[prolipoprotein] + a 1,2-diacyl-sn-glycero-3-phospho-(1'-sn-glycerol) = an S-1,2-diacyl-sn-glyceryl-L-cysteinyl-[prolipoprotein] + sn-glycerol 1-phosphate + H(+)</text>
        <dbReference type="Rhea" id="RHEA:56712"/>
        <dbReference type="Rhea" id="RHEA-COMP:14679"/>
        <dbReference type="Rhea" id="RHEA-COMP:14680"/>
        <dbReference type="ChEBI" id="CHEBI:15378"/>
        <dbReference type="ChEBI" id="CHEBI:29950"/>
        <dbReference type="ChEBI" id="CHEBI:57685"/>
        <dbReference type="ChEBI" id="CHEBI:64716"/>
        <dbReference type="ChEBI" id="CHEBI:140658"/>
        <dbReference type="EC" id="2.5.1.145"/>
    </reaction>
</comment>
<organism evidence="9 10">
    <name type="scientific">Salinisphaera dokdonensis CL-ES53</name>
    <dbReference type="NCBI Taxonomy" id="1304272"/>
    <lineage>
        <taxon>Bacteria</taxon>
        <taxon>Pseudomonadati</taxon>
        <taxon>Pseudomonadota</taxon>
        <taxon>Gammaproteobacteria</taxon>
        <taxon>Salinisphaerales</taxon>
        <taxon>Salinisphaeraceae</taxon>
        <taxon>Salinisphaera</taxon>
    </lineage>
</organism>
<feature type="transmembrane region" description="Helical" evidence="7">
    <location>
        <begin position="14"/>
        <end position="34"/>
    </location>
</feature>
<protein>
    <recommendedName>
        <fullName evidence="7">Phosphatidylglycerol--prolipoprotein diacylglyceryl transferase</fullName>
        <ecNumber evidence="7">2.5.1.145</ecNumber>
    </recommendedName>
</protein>
<comment type="subcellular location">
    <subcellularLocation>
        <location evidence="7">Cell membrane</location>
        <topology evidence="7">Multi-pass membrane protein</topology>
    </subcellularLocation>
</comment>
<feature type="transmembrane region" description="Helical" evidence="7">
    <location>
        <begin position="157"/>
        <end position="177"/>
    </location>
</feature>
<sequence>MAHINWSSEEVGDFLVYAVLGVVLGGRLGYALFYQPSYFFAHPLHVFYVWDGGMSFHGGMLGVFVASGWFAWRIQKHFFDVTDFIAPIVPIGLFFGRIGNFINGELYGRVTDVPWAMIYPYVDRLPRHPSELYEASLEGLALFIILWIVARKPRPRMAISGAFLLGYGCFRFFIEFFRQPDPFAGFVAFGWMTLGQVYSAPMIVAGLVLISLAYLRPRRDSHHMPGSSPRGIGQVSTTHHNE</sequence>
<dbReference type="Pfam" id="PF01790">
    <property type="entry name" value="LGT"/>
    <property type="match status" value="1"/>
</dbReference>
<evidence type="ECO:0000313" key="9">
    <source>
        <dbReference type="EMBL" id="MES1930917.1"/>
    </source>
</evidence>